<protein>
    <submittedName>
        <fullName evidence="4">BZIP domain-containing protein</fullName>
    </submittedName>
</protein>
<evidence type="ECO:0000313" key="4">
    <source>
        <dbReference type="WBParaSite" id="HDID_0000464101-mRNA-1"/>
    </source>
</evidence>
<gene>
    <name evidence="2" type="ORF">HDID_LOCUS4639</name>
</gene>
<evidence type="ECO:0000313" key="3">
    <source>
        <dbReference type="Proteomes" id="UP000274504"/>
    </source>
</evidence>
<organism evidence="4">
    <name type="scientific">Hymenolepis diminuta</name>
    <name type="common">Rat tapeworm</name>
    <dbReference type="NCBI Taxonomy" id="6216"/>
    <lineage>
        <taxon>Eukaryota</taxon>
        <taxon>Metazoa</taxon>
        <taxon>Spiralia</taxon>
        <taxon>Lophotrochozoa</taxon>
        <taxon>Platyhelminthes</taxon>
        <taxon>Cestoda</taxon>
        <taxon>Eucestoda</taxon>
        <taxon>Cyclophyllidea</taxon>
        <taxon>Hymenolepididae</taxon>
        <taxon>Hymenolepis</taxon>
    </lineage>
</organism>
<feature type="region of interest" description="Disordered" evidence="1">
    <location>
        <begin position="165"/>
        <end position="185"/>
    </location>
</feature>
<dbReference type="Proteomes" id="UP000274504">
    <property type="component" value="Unassembled WGS sequence"/>
</dbReference>
<proteinExistence type="predicted"/>
<accession>A0A0R3SI76</accession>
<dbReference type="AlphaFoldDB" id="A0A0R3SI76"/>
<evidence type="ECO:0000256" key="1">
    <source>
        <dbReference type="SAM" id="MobiDB-lite"/>
    </source>
</evidence>
<sequence length="349" mass="38905">MVGPPKGSASDPPLTSLTNHGETNPSAESPTKIAEAVVAAAAPHIRSETSRSLPERPATSLDALRLFNQNQARRYRERLTAARRQKAIARTQTHKVVPAYKVLSHDEEKEHTPIVVTFLIRLQSNKQDFGTDVAPNCSNTSGNESLTFLLNAFMANTPQSLEQIPHDQNQDHQQQPEYHQEQNRQQNIDQKPIVIPSEFYQHTQASIMQPQDESNSSLSTFIRNLTAGAQVFTTDTPVEIVNLDDSMQQKICQEMMRPPGNSSMEAPMHQVYNVIPNLESNTPSTSNNVSPPVASTTSNPLISPQIHGDDTLEYLQNQVSHQDLLYCVTINAKVIRYLLSLRLLVNQML</sequence>
<reference evidence="4" key="1">
    <citation type="submission" date="2017-02" db="UniProtKB">
        <authorList>
            <consortium name="WormBaseParasite"/>
        </authorList>
    </citation>
    <scope>IDENTIFICATION</scope>
</reference>
<dbReference type="WBParaSite" id="HDID_0000464101-mRNA-1">
    <property type="protein sequence ID" value="HDID_0000464101-mRNA-1"/>
    <property type="gene ID" value="HDID_0000464101"/>
</dbReference>
<feature type="region of interest" description="Disordered" evidence="1">
    <location>
        <begin position="1"/>
        <end position="30"/>
    </location>
</feature>
<reference evidence="2 3" key="2">
    <citation type="submission" date="2018-11" db="EMBL/GenBank/DDBJ databases">
        <authorList>
            <consortium name="Pathogen Informatics"/>
        </authorList>
    </citation>
    <scope>NUCLEOTIDE SEQUENCE [LARGE SCALE GENOMIC DNA]</scope>
</reference>
<name>A0A0R3SI76_HYMDI</name>
<evidence type="ECO:0000313" key="2">
    <source>
        <dbReference type="EMBL" id="VDL52712.1"/>
    </source>
</evidence>
<feature type="compositionally biased region" description="Polar residues" evidence="1">
    <location>
        <begin position="13"/>
        <end position="29"/>
    </location>
</feature>
<dbReference type="EMBL" id="UYSG01001873">
    <property type="protein sequence ID" value="VDL52712.1"/>
    <property type="molecule type" value="Genomic_DNA"/>
</dbReference>